<protein>
    <submittedName>
        <fullName evidence="1">Iron-sulfur cluster assembly scaffold protein</fullName>
    </submittedName>
</protein>
<name>A0A0R3VZZ7_TAEAS</name>
<dbReference type="AlphaFoldDB" id="A0A0R3VZZ7"/>
<accession>A0A0R3VZZ7</accession>
<evidence type="ECO:0000313" key="1">
    <source>
        <dbReference type="WBParaSite" id="TASK_0000299101-mRNA-1"/>
    </source>
</evidence>
<dbReference type="WBParaSite" id="TASK_0000299101-mRNA-1">
    <property type="protein sequence ID" value="TASK_0000299101-mRNA-1"/>
    <property type="gene ID" value="TASK_0000299101"/>
</dbReference>
<dbReference type="STRING" id="60517.A0A0R3VZZ7"/>
<proteinExistence type="predicted"/>
<reference evidence="1" key="1">
    <citation type="submission" date="2017-02" db="UniProtKB">
        <authorList>
            <consortium name="WormBaseParasite"/>
        </authorList>
    </citation>
    <scope>IDENTIFICATION</scope>
</reference>
<organism evidence="1">
    <name type="scientific">Taenia asiatica</name>
    <name type="common">Asian tapeworm</name>
    <dbReference type="NCBI Taxonomy" id="60517"/>
    <lineage>
        <taxon>Eukaryota</taxon>
        <taxon>Metazoa</taxon>
        <taxon>Spiralia</taxon>
        <taxon>Lophotrochozoa</taxon>
        <taxon>Platyhelminthes</taxon>
        <taxon>Cestoda</taxon>
        <taxon>Eucestoda</taxon>
        <taxon>Cyclophyllidea</taxon>
        <taxon>Taeniidae</taxon>
        <taxon>Taenia</taxon>
    </lineage>
</organism>
<sequence>LLARVERIDDIEMMEDEKAAAVGEHLLLPPHRLKCSLVTDAEVVRTLRRVSQYPVDAAPPPEQLLAQLFKKPEL</sequence>